<evidence type="ECO:0000313" key="1">
    <source>
        <dbReference type="EMBL" id="BBL92420.1"/>
    </source>
</evidence>
<sequence length="347" mass="39190">MFLTPSITAQSSHATQLNIQSYLSKEAARINEYEAVLICLLGADNDEKQPDLLLSNMIDDILDRCSEGVECSYAHDLISSMTLTVDGLSDEFENRGAFTLNAEFDFSTIKFKLDPNQSSYGYLTYRLLSAISYSAMTIDTALDYFYVQEKESLPYIFEANVQRDDGKPLTKEDLPDSLCYALNEEYGLDPDTILGMVDLAEQYDSAFGENGTHLIYKKDSLEAEYQDLNDPEFVALIEALDDVEAAQKKLHSELQKINEFFHQDTEFAPLHLHTIVTTDSEIENFLYEQLTSQASMNAEEVAQTIALKDRADLERYLTITISECCQVAKVIDAYNRYAKSKGLPQCK</sequence>
<dbReference type="AlphaFoldDB" id="A0A510IJQ7"/>
<dbReference type="RefSeq" id="WP_143694371.1">
    <property type="nucleotide sequence ID" value="NZ_AP019800.1"/>
</dbReference>
<organism evidence="1 2">
    <name type="scientific">Vibrio rotiferianus</name>
    <dbReference type="NCBI Taxonomy" id="190895"/>
    <lineage>
        <taxon>Bacteria</taxon>
        <taxon>Pseudomonadati</taxon>
        <taxon>Pseudomonadota</taxon>
        <taxon>Gammaproteobacteria</taxon>
        <taxon>Vibrionales</taxon>
        <taxon>Vibrionaceae</taxon>
        <taxon>Vibrio</taxon>
    </lineage>
</organism>
<geneLocation type="plasmid" evidence="2">
    <name>pam7 dna</name>
</geneLocation>
<reference evidence="2" key="1">
    <citation type="submission" date="2019-07" db="EMBL/GenBank/DDBJ databases">
        <title>Complete Genome Sequences of Vibrion rotiferianus strain AM7.</title>
        <authorList>
            <person name="Miyazaki K."/>
            <person name="Wiseschart A."/>
            <person name="Pootanakit K."/>
            <person name="Ishimori K."/>
            <person name="Kitahara K."/>
        </authorList>
    </citation>
    <scope>NUCLEOTIDE SEQUENCE [LARGE SCALE GENOMIC DNA]</scope>
    <source>
        <strain evidence="2">AM7</strain>
        <plasmid evidence="2">pam7 dna</plasmid>
    </source>
</reference>
<name>A0A510IJQ7_9VIBR</name>
<protein>
    <submittedName>
        <fullName evidence="1">Uncharacterized protein</fullName>
    </submittedName>
</protein>
<accession>A0A510IJQ7</accession>
<keyword evidence="1" id="KW-0614">Plasmid</keyword>
<proteinExistence type="predicted"/>
<gene>
    <name evidence="1" type="ORF">VroAM7_50730</name>
</gene>
<dbReference type="EMBL" id="AP019800">
    <property type="protein sequence ID" value="BBL92420.1"/>
    <property type="molecule type" value="Genomic_DNA"/>
</dbReference>
<dbReference type="Proteomes" id="UP000315115">
    <property type="component" value="Plasmid pAM7"/>
</dbReference>
<evidence type="ECO:0000313" key="2">
    <source>
        <dbReference type="Proteomes" id="UP000315115"/>
    </source>
</evidence>